<feature type="region of interest" description="Disordered" evidence="1">
    <location>
        <begin position="195"/>
        <end position="226"/>
    </location>
</feature>
<keyword evidence="3" id="KW-1185">Reference proteome</keyword>
<evidence type="ECO:0000313" key="2">
    <source>
        <dbReference type="EMBL" id="MEQ2173613.1"/>
    </source>
</evidence>
<dbReference type="Proteomes" id="UP001476798">
    <property type="component" value="Unassembled WGS sequence"/>
</dbReference>
<feature type="compositionally biased region" description="Basic and acidic residues" evidence="1">
    <location>
        <begin position="71"/>
        <end position="94"/>
    </location>
</feature>
<evidence type="ECO:0000313" key="3">
    <source>
        <dbReference type="Proteomes" id="UP001476798"/>
    </source>
</evidence>
<proteinExistence type="predicted"/>
<evidence type="ECO:0000256" key="1">
    <source>
        <dbReference type="SAM" id="MobiDB-lite"/>
    </source>
</evidence>
<accession>A0ABV0NQH5</accession>
<comment type="caution">
    <text evidence="2">The sequence shown here is derived from an EMBL/GenBank/DDBJ whole genome shotgun (WGS) entry which is preliminary data.</text>
</comment>
<organism evidence="2 3">
    <name type="scientific">Goodea atripinnis</name>
    <dbReference type="NCBI Taxonomy" id="208336"/>
    <lineage>
        <taxon>Eukaryota</taxon>
        <taxon>Metazoa</taxon>
        <taxon>Chordata</taxon>
        <taxon>Craniata</taxon>
        <taxon>Vertebrata</taxon>
        <taxon>Euteleostomi</taxon>
        <taxon>Actinopterygii</taxon>
        <taxon>Neopterygii</taxon>
        <taxon>Teleostei</taxon>
        <taxon>Neoteleostei</taxon>
        <taxon>Acanthomorphata</taxon>
        <taxon>Ovalentaria</taxon>
        <taxon>Atherinomorphae</taxon>
        <taxon>Cyprinodontiformes</taxon>
        <taxon>Goodeidae</taxon>
        <taxon>Goodea</taxon>
    </lineage>
</organism>
<dbReference type="EMBL" id="JAHRIO010047552">
    <property type="protein sequence ID" value="MEQ2173613.1"/>
    <property type="molecule type" value="Genomic_DNA"/>
</dbReference>
<feature type="region of interest" description="Disordered" evidence="1">
    <location>
        <begin position="65"/>
        <end position="94"/>
    </location>
</feature>
<protein>
    <submittedName>
        <fullName evidence="2">Uncharacterized protein</fullName>
    </submittedName>
</protein>
<name>A0ABV0NQH5_9TELE</name>
<sequence>MPAGKVGARHYYGVQTESEKSDIFIFLTISSCGGVLLQSFSHFLCCLTFVSCSAETRAALERNKVRRRKGAAGEERPRTEPRRRAGEREESGERTRTGLHVQLLLLGAHTGGGEEPRRRSRLLNSSTFFPVLFPLFCPERTQNEVWNYGGCLPLQPQPCLGGTGAGERGCLDRRGGPCPCSGCCRRHRCGGRVLRQRGRAGRPPETDPQSVHLWTDQEQGKKSQTL</sequence>
<reference evidence="2 3" key="1">
    <citation type="submission" date="2021-06" db="EMBL/GenBank/DDBJ databases">
        <authorList>
            <person name="Palmer J.M."/>
        </authorList>
    </citation>
    <scope>NUCLEOTIDE SEQUENCE [LARGE SCALE GENOMIC DNA]</scope>
    <source>
        <strain evidence="2 3">GA_2019</strain>
        <tissue evidence="2">Muscle</tissue>
    </source>
</reference>
<gene>
    <name evidence="2" type="ORF">GOODEAATRI_033868</name>
</gene>